<comment type="caution">
    <text evidence="6">The sequence shown here is derived from an EMBL/GenBank/DDBJ whole genome shotgun (WGS) entry which is preliminary data.</text>
</comment>
<dbReference type="GO" id="GO:0004563">
    <property type="term" value="F:beta-N-acetylhexosaminidase activity"/>
    <property type="evidence" value="ECO:0007669"/>
    <property type="project" value="UniProtKB-EC"/>
</dbReference>
<dbReference type="InterPro" id="IPR001764">
    <property type="entry name" value="Glyco_hydro_3_N"/>
</dbReference>
<dbReference type="PANTHER" id="PTHR30480:SF16">
    <property type="entry name" value="GLYCOSIDE HYDROLASE FAMILY 3 DOMAIN PROTEIN"/>
    <property type="match status" value="1"/>
</dbReference>
<protein>
    <submittedName>
        <fullName evidence="6">Beta-N-acetylhexosaminidase</fullName>
        <ecNumber evidence="6">3.2.1.52</ecNumber>
    </submittedName>
</protein>
<name>A0A932HZP3_UNCTE</name>
<evidence type="ECO:0000256" key="1">
    <source>
        <dbReference type="ARBA" id="ARBA00005336"/>
    </source>
</evidence>
<feature type="compositionally biased region" description="Basic and acidic residues" evidence="4">
    <location>
        <begin position="1"/>
        <end position="11"/>
    </location>
</feature>
<dbReference type="Gene3D" id="3.20.20.300">
    <property type="entry name" value="Glycoside hydrolase, family 3, N-terminal domain"/>
    <property type="match status" value="1"/>
</dbReference>
<dbReference type="InterPro" id="IPR017853">
    <property type="entry name" value="GH"/>
</dbReference>
<dbReference type="EMBL" id="JACPUR010000015">
    <property type="protein sequence ID" value="MBI3127112.1"/>
    <property type="molecule type" value="Genomic_DNA"/>
</dbReference>
<dbReference type="GO" id="GO:0009254">
    <property type="term" value="P:peptidoglycan turnover"/>
    <property type="evidence" value="ECO:0007669"/>
    <property type="project" value="TreeGrafter"/>
</dbReference>
<evidence type="ECO:0000256" key="3">
    <source>
        <dbReference type="ARBA" id="ARBA00023295"/>
    </source>
</evidence>
<accession>A0A932HZP3</accession>
<organism evidence="6 7">
    <name type="scientific">Tectimicrobiota bacterium</name>
    <dbReference type="NCBI Taxonomy" id="2528274"/>
    <lineage>
        <taxon>Bacteria</taxon>
        <taxon>Pseudomonadati</taxon>
        <taxon>Nitrospinota/Tectimicrobiota group</taxon>
        <taxon>Candidatus Tectimicrobiota</taxon>
    </lineage>
</organism>
<feature type="domain" description="Glycoside hydrolase family 3 N-terminal" evidence="5">
    <location>
        <begin position="29"/>
        <end position="319"/>
    </location>
</feature>
<dbReference type="EC" id="3.2.1.52" evidence="6"/>
<reference evidence="6" key="1">
    <citation type="submission" date="2020-07" db="EMBL/GenBank/DDBJ databases">
        <title>Huge and variable diversity of episymbiotic CPR bacteria and DPANN archaea in groundwater ecosystems.</title>
        <authorList>
            <person name="He C.Y."/>
            <person name="Keren R."/>
            <person name="Whittaker M."/>
            <person name="Farag I.F."/>
            <person name="Doudna J."/>
            <person name="Cate J.H.D."/>
            <person name="Banfield J.F."/>
        </authorList>
    </citation>
    <scope>NUCLEOTIDE SEQUENCE</scope>
    <source>
        <strain evidence="6">NC_groundwater_763_Ag_S-0.2um_68_21</strain>
    </source>
</reference>
<dbReference type="InterPro" id="IPR036962">
    <property type="entry name" value="Glyco_hydro_3_N_sf"/>
</dbReference>
<evidence type="ECO:0000256" key="2">
    <source>
        <dbReference type="ARBA" id="ARBA00022801"/>
    </source>
</evidence>
<gene>
    <name evidence="6" type="primary">nagZ</name>
    <name evidence="6" type="ORF">HYZ11_05875</name>
</gene>
<proteinExistence type="inferred from homology"/>
<keyword evidence="3 6" id="KW-0326">Glycosidase</keyword>
<evidence type="ECO:0000256" key="4">
    <source>
        <dbReference type="SAM" id="MobiDB-lite"/>
    </source>
</evidence>
<dbReference type="PANTHER" id="PTHR30480">
    <property type="entry name" value="BETA-HEXOSAMINIDASE-RELATED"/>
    <property type="match status" value="1"/>
</dbReference>
<dbReference type="NCBIfam" id="NF003740">
    <property type="entry name" value="PRK05337.1"/>
    <property type="match status" value="1"/>
</dbReference>
<evidence type="ECO:0000313" key="7">
    <source>
        <dbReference type="Proteomes" id="UP000782312"/>
    </source>
</evidence>
<dbReference type="AlphaFoldDB" id="A0A932HZP3"/>
<keyword evidence="2 6" id="KW-0378">Hydrolase</keyword>
<dbReference type="InterPro" id="IPR050226">
    <property type="entry name" value="NagZ_Beta-hexosaminidase"/>
</dbReference>
<dbReference type="Proteomes" id="UP000782312">
    <property type="component" value="Unassembled WGS sequence"/>
</dbReference>
<dbReference type="Pfam" id="PF00933">
    <property type="entry name" value="Glyco_hydro_3"/>
    <property type="match status" value="1"/>
</dbReference>
<feature type="region of interest" description="Disordered" evidence="4">
    <location>
        <begin position="1"/>
        <end position="21"/>
    </location>
</feature>
<dbReference type="SUPFAM" id="SSF51445">
    <property type="entry name" value="(Trans)glycosidases"/>
    <property type="match status" value="1"/>
</dbReference>
<sequence>MPNATSRERAGQHLIGGFPGTAPPPPLLERIAAGRLGGVILFKRNIESAGQLLELTHALQRAAAGAPLGLPLLVAIDQEGGRVSRLSGDFTLLPPARNLGRLGDAALAREAARAVGRELRAAGVNLNFAPVLDLLTNPGCAVIGDRAFGDDPETVSALGAAFIAGLQEAGVAACAKHFPGIGSMAPDPHETLPSSPLGLDDLRGRELIPFRRAFAPGADAASAMAAHALFPRIDAERPASLSPRFLRDLLRGEMGYGGLIVTDDLEMGAIPDPVAAAWESLLAGADLALICHNEEMQERAWGRIEEGLRREEIAPEAQRSSLRRIEAAKARYAPPARDFVRPGDLARRHREREAVVGCAAHRAVREKVTQITFG</sequence>
<dbReference type="GO" id="GO:0005975">
    <property type="term" value="P:carbohydrate metabolic process"/>
    <property type="evidence" value="ECO:0007669"/>
    <property type="project" value="InterPro"/>
</dbReference>
<evidence type="ECO:0000313" key="6">
    <source>
        <dbReference type="EMBL" id="MBI3127112.1"/>
    </source>
</evidence>
<evidence type="ECO:0000259" key="5">
    <source>
        <dbReference type="Pfam" id="PF00933"/>
    </source>
</evidence>
<comment type="similarity">
    <text evidence="1">Belongs to the glycosyl hydrolase 3 family.</text>
</comment>